<dbReference type="FunFam" id="1.50.10.10:FF:000073">
    <property type="entry name" value="Glycogen debranching enzyme, hypothetical (TreX-like)"/>
    <property type="match status" value="1"/>
</dbReference>
<protein>
    <submittedName>
        <fullName evidence="4">Glycogen debranching enzyme family protein</fullName>
    </submittedName>
</protein>
<evidence type="ECO:0000259" key="3">
    <source>
        <dbReference type="Pfam" id="PF12439"/>
    </source>
</evidence>
<dbReference type="InterPro" id="IPR032790">
    <property type="entry name" value="GDE_C"/>
</dbReference>
<evidence type="ECO:0000259" key="2">
    <source>
        <dbReference type="Pfam" id="PF06202"/>
    </source>
</evidence>
<dbReference type="Gene3D" id="1.50.10.10">
    <property type="match status" value="1"/>
</dbReference>
<evidence type="ECO:0000256" key="1">
    <source>
        <dbReference type="SAM" id="MobiDB-lite"/>
    </source>
</evidence>
<evidence type="ECO:0000313" key="4">
    <source>
        <dbReference type="EMBL" id="MBI5168529.1"/>
    </source>
</evidence>
<dbReference type="GO" id="GO:0004134">
    <property type="term" value="F:4-alpha-glucanotransferase activity"/>
    <property type="evidence" value="ECO:0007669"/>
    <property type="project" value="InterPro"/>
</dbReference>
<dbReference type="InterPro" id="IPR024742">
    <property type="entry name" value="Glycogen_debranch_N"/>
</dbReference>
<dbReference type="AlphaFoldDB" id="A0A933SA42"/>
<comment type="caution">
    <text evidence="4">The sequence shown here is derived from an EMBL/GenBank/DDBJ whole genome shotgun (WGS) entry which is preliminary data.</text>
</comment>
<organism evidence="4 5">
    <name type="scientific">Eiseniibacteriota bacterium</name>
    <dbReference type="NCBI Taxonomy" id="2212470"/>
    <lineage>
        <taxon>Bacteria</taxon>
        <taxon>Candidatus Eiseniibacteriota</taxon>
    </lineage>
</organism>
<evidence type="ECO:0000313" key="5">
    <source>
        <dbReference type="Proteomes" id="UP000696931"/>
    </source>
</evidence>
<dbReference type="Pfam" id="PF06202">
    <property type="entry name" value="GDE_C"/>
    <property type="match status" value="1"/>
</dbReference>
<dbReference type="EMBL" id="JACRIW010000030">
    <property type="protein sequence ID" value="MBI5168529.1"/>
    <property type="molecule type" value="Genomic_DNA"/>
</dbReference>
<accession>A0A933SA42</accession>
<dbReference type="PANTHER" id="PTHR10569">
    <property type="entry name" value="GLYCOGEN DEBRANCHING ENZYME"/>
    <property type="match status" value="1"/>
</dbReference>
<feature type="region of interest" description="Disordered" evidence="1">
    <location>
        <begin position="677"/>
        <end position="697"/>
    </location>
</feature>
<dbReference type="InterPro" id="IPR008928">
    <property type="entry name" value="6-hairpin_glycosidase_sf"/>
</dbReference>
<dbReference type="GO" id="GO:0004135">
    <property type="term" value="F:amylo-alpha-1,6-glucosidase activity"/>
    <property type="evidence" value="ECO:0007669"/>
    <property type="project" value="InterPro"/>
</dbReference>
<dbReference type="InterPro" id="IPR006451">
    <property type="entry name" value="Glycogen_debranch_arc"/>
</dbReference>
<gene>
    <name evidence="4" type="ORF">HZA61_03480</name>
</gene>
<reference evidence="4" key="1">
    <citation type="submission" date="2020-07" db="EMBL/GenBank/DDBJ databases">
        <title>Huge and variable diversity of episymbiotic CPR bacteria and DPANN archaea in groundwater ecosystems.</title>
        <authorList>
            <person name="He C.Y."/>
            <person name="Keren R."/>
            <person name="Whittaker M."/>
            <person name="Farag I.F."/>
            <person name="Doudna J."/>
            <person name="Cate J.H.D."/>
            <person name="Banfield J.F."/>
        </authorList>
    </citation>
    <scope>NUCLEOTIDE SEQUENCE</scope>
    <source>
        <strain evidence="4">NC_groundwater_1813_Pr3_B-0.1um_71_17</strain>
    </source>
</reference>
<dbReference type="Proteomes" id="UP000696931">
    <property type="component" value="Unassembled WGS sequence"/>
</dbReference>
<feature type="domain" description="Glycogen debranching enzyme bacterial and archaeal type N-terminal" evidence="3">
    <location>
        <begin position="21"/>
        <end position="239"/>
    </location>
</feature>
<dbReference type="InterPro" id="IPR010401">
    <property type="entry name" value="AGL/Gdb1"/>
</dbReference>
<sequence length="697" mass="76712">MSPTRIGREVLGDLAASSRLEWLVTNGIGGYAAGTVGGSLTRRYHGLLIAARKPPVERTLLLAKLSERLQVDGEWIELDCNHWHGGSTSPLGHLHLESFALEGAVPVWTWAVGDTRLEKRVWMEQGHNITYVQYRLVSAHAPVTLALRAFVDHRDHHETTSLGEAEAVVEHVTGGLEIKMGADTMPLWLFADGAECRPAHVWYRHYTLAVETERGLDDEQDLLLAGEITRTLEPGEAFTVVASTRHDSGRGALSIASALQRRRAHEKQLLDTWAKAQGKRAKDAPEWIRQLVLAADAFVVERARTNGDDLVMGASGSPRSILAGYPWFTDWGRDTMIALPGLLLTTGRHELARAVLTTFAAHVDRGMLPNMFPDDGSPPEYNTVDAALWFFQAVQSYLDATDDQSLLEQVYPALEDIGAWYERGTRFGIGVDPRDGLVTQGADGVALTWMDARVEEWVVTPRRGKPVEINALWFAALAAMSRFARKLGRPHEAYDALGRRVGLAFGKFWNAEKKCLFDVLDTPSGPDASVRPNQIFAVSLPDTPLDAAQRRAVVDAVGRHLLTSYGLRSLAPGEAGYRPRMVGDRRIRDGAYHQGTVWTWLLPHYALAHFRAYGDRDAALAVLQPYSDLMHAMAVGTLPEVADGDVPHTPRGCFAQAWTVGETLRAWHTLAEAKPKTPARVRAASPKRAKNAVAAHA</sequence>
<name>A0A933SA42_UNCEI</name>
<dbReference type="SUPFAM" id="SSF48208">
    <property type="entry name" value="Six-hairpin glycosidases"/>
    <property type="match status" value="1"/>
</dbReference>
<dbReference type="InterPro" id="IPR012341">
    <property type="entry name" value="6hp_glycosidase-like_sf"/>
</dbReference>
<feature type="domain" description="Glycogen debranching enzyme C-terminal" evidence="2">
    <location>
        <begin position="296"/>
        <end position="665"/>
    </location>
</feature>
<dbReference type="NCBIfam" id="TIGR01561">
    <property type="entry name" value="gde_arch"/>
    <property type="match status" value="1"/>
</dbReference>
<dbReference type="Pfam" id="PF12439">
    <property type="entry name" value="GDE_N"/>
    <property type="match status" value="1"/>
</dbReference>
<dbReference type="GO" id="GO:0005980">
    <property type="term" value="P:glycogen catabolic process"/>
    <property type="evidence" value="ECO:0007669"/>
    <property type="project" value="InterPro"/>
</dbReference>
<dbReference type="PANTHER" id="PTHR10569:SF2">
    <property type="entry name" value="GLYCOGEN DEBRANCHING ENZYME"/>
    <property type="match status" value="1"/>
</dbReference>
<proteinExistence type="predicted"/>